<evidence type="ECO:0000256" key="3">
    <source>
        <dbReference type="ARBA" id="ARBA00022448"/>
    </source>
</evidence>
<dbReference type="Proteomes" id="UP001597294">
    <property type="component" value="Unassembled WGS sequence"/>
</dbReference>
<gene>
    <name evidence="9" type="ORF">ACFSKO_07325</name>
</gene>
<organism evidence="9 10">
    <name type="scientific">Kiloniella antarctica</name>
    <dbReference type="NCBI Taxonomy" id="1550907"/>
    <lineage>
        <taxon>Bacteria</taxon>
        <taxon>Pseudomonadati</taxon>
        <taxon>Pseudomonadota</taxon>
        <taxon>Alphaproteobacteria</taxon>
        <taxon>Rhodospirillales</taxon>
        <taxon>Kiloniellaceae</taxon>
        <taxon>Kiloniella</taxon>
    </lineage>
</organism>
<sequence length="448" mass="45428">MSKVSQATGNGGAMVDAETLKDPNYCPPLKEAIPLGIQHVLAMFAGNVTVPIIIAGVAGLSGGDKIFLIQTAMFVAGIATLIQTIGFGPVGARLPIVQGTSFAFIPIMIPIVKTAGLGALFASAAIGGVFHFFLGTFIGKFRGILPPLVTGIVVLSIGLALIPIGIKYAAGGAGPVPDFGAWHHLGLAFLVIVVILIVKFMTKGFLSASAILVGLVVGYLVAIPMGMVDFGRVASAGWFALPSLLQYGFEINTAAVAGMLLMSVVSAIETVGDISGITTGGAGREATDKEIAGGTMADGLGTAVGAFFGAMPNTSYSQNVGLVALTGVMSRHVVTCGAVFLIIAGLFPKLGAVISVMPNAVLGGASIIMFGMIAGAGLKLLSMTALSRRDMVIIAVSLGVGLGIQAVPESVKAFPEMAQLLLKSGLAPAAFLAVVLNLIIPKEAPEKT</sequence>
<dbReference type="PROSITE" id="PS01116">
    <property type="entry name" value="XANTH_URACIL_PERMASE"/>
    <property type="match status" value="1"/>
</dbReference>
<evidence type="ECO:0000313" key="10">
    <source>
        <dbReference type="Proteomes" id="UP001597294"/>
    </source>
</evidence>
<feature type="transmembrane region" description="Helical" evidence="8">
    <location>
        <begin position="145"/>
        <end position="169"/>
    </location>
</feature>
<feature type="transmembrane region" description="Helical" evidence="8">
    <location>
        <begin position="94"/>
        <end position="112"/>
    </location>
</feature>
<feature type="transmembrane region" description="Helical" evidence="8">
    <location>
        <begin position="333"/>
        <end position="354"/>
    </location>
</feature>
<evidence type="ECO:0000256" key="1">
    <source>
        <dbReference type="ARBA" id="ARBA00004651"/>
    </source>
</evidence>
<dbReference type="InterPro" id="IPR017588">
    <property type="entry name" value="UacT-like"/>
</dbReference>
<feature type="transmembrane region" description="Helical" evidence="8">
    <location>
        <begin position="247"/>
        <end position="268"/>
    </location>
</feature>
<comment type="subcellular location">
    <subcellularLocation>
        <location evidence="1">Cell membrane</location>
        <topology evidence="1">Multi-pass membrane protein</topology>
    </subcellularLocation>
</comment>
<dbReference type="PANTHER" id="PTHR42810">
    <property type="entry name" value="PURINE PERMEASE C1399.01C-RELATED"/>
    <property type="match status" value="1"/>
</dbReference>
<keyword evidence="6 8" id="KW-1133">Transmembrane helix</keyword>
<evidence type="ECO:0000256" key="4">
    <source>
        <dbReference type="ARBA" id="ARBA00022475"/>
    </source>
</evidence>
<proteinExistence type="inferred from homology"/>
<feature type="transmembrane region" description="Helical" evidence="8">
    <location>
        <begin position="181"/>
        <end position="198"/>
    </location>
</feature>
<dbReference type="NCBIfam" id="TIGR03173">
    <property type="entry name" value="pbuX"/>
    <property type="match status" value="1"/>
</dbReference>
<feature type="transmembrane region" description="Helical" evidence="8">
    <location>
        <begin position="40"/>
        <end position="60"/>
    </location>
</feature>
<feature type="transmembrane region" description="Helical" evidence="8">
    <location>
        <begin position="390"/>
        <end position="408"/>
    </location>
</feature>
<dbReference type="PANTHER" id="PTHR42810:SF4">
    <property type="entry name" value="URIC ACID TRANSPORTER UACT"/>
    <property type="match status" value="1"/>
</dbReference>
<comment type="similarity">
    <text evidence="2">Belongs to the nucleobase:cation symporter-2 (NCS2) (TC 2.A.40) family.</text>
</comment>
<keyword evidence="5 8" id="KW-0812">Transmembrane</keyword>
<evidence type="ECO:0000256" key="8">
    <source>
        <dbReference type="SAM" id="Phobius"/>
    </source>
</evidence>
<dbReference type="EMBL" id="JBHUII010000004">
    <property type="protein sequence ID" value="MFD2205414.1"/>
    <property type="molecule type" value="Genomic_DNA"/>
</dbReference>
<dbReference type="InterPro" id="IPR006043">
    <property type="entry name" value="NCS2"/>
</dbReference>
<accession>A0ABW5BIJ9</accession>
<evidence type="ECO:0000256" key="6">
    <source>
        <dbReference type="ARBA" id="ARBA00022989"/>
    </source>
</evidence>
<dbReference type="RefSeq" id="WP_380250000.1">
    <property type="nucleotide sequence ID" value="NZ_JBHUII010000004.1"/>
</dbReference>
<reference evidence="10" key="1">
    <citation type="journal article" date="2019" name="Int. J. Syst. Evol. Microbiol.">
        <title>The Global Catalogue of Microorganisms (GCM) 10K type strain sequencing project: providing services to taxonomists for standard genome sequencing and annotation.</title>
        <authorList>
            <consortium name="The Broad Institute Genomics Platform"/>
            <consortium name="The Broad Institute Genome Sequencing Center for Infectious Disease"/>
            <person name="Wu L."/>
            <person name="Ma J."/>
        </authorList>
    </citation>
    <scope>NUCLEOTIDE SEQUENCE [LARGE SCALE GENOMIC DNA]</scope>
    <source>
        <strain evidence="10">CGMCC 4.7192</strain>
    </source>
</reference>
<keyword evidence="10" id="KW-1185">Reference proteome</keyword>
<keyword evidence="4" id="KW-1003">Cell membrane</keyword>
<feature type="transmembrane region" description="Helical" evidence="8">
    <location>
        <begin position="420"/>
        <end position="440"/>
    </location>
</feature>
<dbReference type="InterPro" id="IPR006042">
    <property type="entry name" value="Xan_ur_permease"/>
</dbReference>
<keyword evidence="7 8" id="KW-0472">Membrane</keyword>
<keyword evidence="3" id="KW-0813">Transport</keyword>
<comment type="caution">
    <text evidence="9">The sequence shown here is derived from an EMBL/GenBank/DDBJ whole genome shotgun (WGS) entry which is preliminary data.</text>
</comment>
<feature type="transmembrane region" description="Helical" evidence="8">
    <location>
        <begin position="118"/>
        <end position="138"/>
    </location>
</feature>
<evidence type="ECO:0000256" key="5">
    <source>
        <dbReference type="ARBA" id="ARBA00022692"/>
    </source>
</evidence>
<dbReference type="Pfam" id="PF00860">
    <property type="entry name" value="Xan_ur_permease"/>
    <property type="match status" value="1"/>
</dbReference>
<feature type="transmembrane region" description="Helical" evidence="8">
    <location>
        <begin position="205"/>
        <end position="227"/>
    </location>
</feature>
<feature type="transmembrane region" description="Helical" evidence="8">
    <location>
        <begin position="66"/>
        <end position="87"/>
    </location>
</feature>
<dbReference type="NCBIfam" id="TIGR00801">
    <property type="entry name" value="ncs2"/>
    <property type="match status" value="1"/>
</dbReference>
<evidence type="ECO:0000313" key="9">
    <source>
        <dbReference type="EMBL" id="MFD2205414.1"/>
    </source>
</evidence>
<evidence type="ECO:0000256" key="7">
    <source>
        <dbReference type="ARBA" id="ARBA00023136"/>
    </source>
</evidence>
<evidence type="ECO:0000256" key="2">
    <source>
        <dbReference type="ARBA" id="ARBA00008821"/>
    </source>
</evidence>
<feature type="transmembrane region" description="Helical" evidence="8">
    <location>
        <begin position="360"/>
        <end position="378"/>
    </location>
</feature>
<dbReference type="NCBIfam" id="NF037981">
    <property type="entry name" value="NCS2_1"/>
    <property type="match status" value="1"/>
</dbReference>
<name>A0ABW5BIJ9_9PROT</name>
<protein>
    <submittedName>
        <fullName evidence="9">Uracil-xanthine permease family protein</fullName>
    </submittedName>
</protein>